<protein>
    <submittedName>
        <fullName evidence="4">Response regulator</fullName>
    </submittedName>
</protein>
<dbReference type="InterPro" id="IPR011006">
    <property type="entry name" value="CheY-like_superfamily"/>
</dbReference>
<dbReference type="Gene3D" id="3.40.50.2300">
    <property type="match status" value="1"/>
</dbReference>
<dbReference type="SUPFAM" id="SSF88659">
    <property type="entry name" value="Sigma3 and sigma4 domains of RNA polymerase sigma factors"/>
    <property type="match status" value="1"/>
</dbReference>
<evidence type="ECO:0000259" key="3">
    <source>
        <dbReference type="PROSITE" id="PS50110"/>
    </source>
</evidence>
<dbReference type="Pfam" id="PF00072">
    <property type="entry name" value="Response_reg"/>
    <property type="match status" value="1"/>
</dbReference>
<dbReference type="Gene3D" id="1.10.10.10">
    <property type="entry name" value="Winged helix-like DNA-binding domain superfamily/Winged helix DNA-binding domain"/>
    <property type="match status" value="1"/>
</dbReference>
<dbReference type="InterPro" id="IPR013324">
    <property type="entry name" value="RNA_pol_sigma_r3/r4-like"/>
</dbReference>
<accession>A0ABX7BFH7</accession>
<dbReference type="Pfam" id="PF22029">
    <property type="entry name" value="PhyR_sigma2"/>
    <property type="match status" value="1"/>
</dbReference>
<dbReference type="EMBL" id="CP067420">
    <property type="protein sequence ID" value="QQP91187.1"/>
    <property type="molecule type" value="Genomic_DNA"/>
</dbReference>
<keyword evidence="1" id="KW-0238">DNA-binding</keyword>
<dbReference type="InterPro" id="IPR039420">
    <property type="entry name" value="WalR-like"/>
</dbReference>
<feature type="modified residue" description="4-aspartylphosphate" evidence="2">
    <location>
        <position position="195"/>
    </location>
</feature>
<keyword evidence="5" id="KW-1185">Reference proteome</keyword>
<dbReference type="PANTHER" id="PTHR48111:SF38">
    <property type="entry name" value="TWO-COMPONENT RESPONSE REGULATOR"/>
    <property type="match status" value="1"/>
</dbReference>
<keyword evidence="2" id="KW-0597">Phosphoprotein</keyword>
<dbReference type="SMART" id="SM00448">
    <property type="entry name" value="REC"/>
    <property type="match status" value="1"/>
</dbReference>
<dbReference type="SUPFAM" id="SSF52172">
    <property type="entry name" value="CheY-like"/>
    <property type="match status" value="1"/>
</dbReference>
<name>A0ABX7BFH7_9PROT</name>
<sequence>MPESSAEIVKYLPYLRRYARALLGSQDRGDQYVRVCLEAYLAEPDRIDPAGNIRLELFALFHEVWSLVDETFPEAVPDIADGNPDAKVIQGVGRLPPRQRQVLLLISLEGFSFDEAGRILSVTTDEIRDELEAARAELAKQTSVRVLIIEDEPLIAEDIAGLVTDMGHQVCGSAAREEEALRLAQETAPELILADIQLKGGDSGIKAVQKILRSTNLPVIFITGFPERLLTGEQLEPAFLIAKPFQPEVLRTAIGQALAVHPPQKMN</sequence>
<reference evidence="4" key="1">
    <citation type="submission" date="2021-02" db="EMBL/GenBank/DDBJ databases">
        <title>Skermanella TT6 skin isolate.</title>
        <authorList>
            <person name="Lee K."/>
            <person name="Ganzorig M."/>
        </authorList>
    </citation>
    <scope>NUCLEOTIDE SEQUENCE</scope>
    <source>
        <strain evidence="4">TT6</strain>
    </source>
</reference>
<organism evidence="4 5">
    <name type="scientific">Skermanella cutis</name>
    <dbReference type="NCBI Taxonomy" id="2775420"/>
    <lineage>
        <taxon>Bacteria</taxon>
        <taxon>Pseudomonadati</taxon>
        <taxon>Pseudomonadota</taxon>
        <taxon>Alphaproteobacteria</taxon>
        <taxon>Rhodospirillales</taxon>
        <taxon>Azospirillaceae</taxon>
        <taxon>Skermanella</taxon>
    </lineage>
</organism>
<dbReference type="Pfam" id="PF22233">
    <property type="entry name" value="PhyR_sigma-like"/>
    <property type="match status" value="1"/>
</dbReference>
<proteinExistence type="predicted"/>
<dbReference type="InterPro" id="IPR001789">
    <property type="entry name" value="Sig_transdc_resp-reg_receiver"/>
</dbReference>
<dbReference type="Gene3D" id="1.10.1740.10">
    <property type="match status" value="1"/>
</dbReference>
<evidence type="ECO:0000313" key="5">
    <source>
        <dbReference type="Proteomes" id="UP000595197"/>
    </source>
</evidence>
<dbReference type="PROSITE" id="PS50110">
    <property type="entry name" value="RESPONSE_REGULATORY"/>
    <property type="match status" value="1"/>
</dbReference>
<feature type="domain" description="Response regulatory" evidence="3">
    <location>
        <begin position="145"/>
        <end position="258"/>
    </location>
</feature>
<dbReference type="InterPro" id="IPR036388">
    <property type="entry name" value="WH-like_DNA-bd_sf"/>
</dbReference>
<evidence type="ECO:0000313" key="4">
    <source>
        <dbReference type="EMBL" id="QQP91187.1"/>
    </source>
</evidence>
<evidence type="ECO:0000256" key="1">
    <source>
        <dbReference type="ARBA" id="ARBA00023125"/>
    </source>
</evidence>
<dbReference type="PANTHER" id="PTHR48111">
    <property type="entry name" value="REGULATOR OF RPOS"/>
    <property type="match status" value="1"/>
</dbReference>
<dbReference type="Proteomes" id="UP000595197">
    <property type="component" value="Chromosome"/>
</dbReference>
<dbReference type="NCBIfam" id="NF006623">
    <property type="entry name" value="PRK09191.1"/>
    <property type="match status" value="1"/>
</dbReference>
<dbReference type="InterPro" id="IPR053867">
    <property type="entry name" value="PhyR_sigma4"/>
</dbReference>
<evidence type="ECO:0000256" key="2">
    <source>
        <dbReference type="PROSITE-ProRule" id="PRU00169"/>
    </source>
</evidence>
<gene>
    <name evidence="4" type="ORF">IGS68_08255</name>
</gene>
<dbReference type="InterPro" id="IPR053866">
    <property type="entry name" value="PhyR_sigma2"/>
</dbReference>